<dbReference type="GO" id="GO:0046872">
    <property type="term" value="F:metal ion binding"/>
    <property type="evidence" value="ECO:0007669"/>
    <property type="project" value="UniProtKB-KW"/>
</dbReference>
<keyword evidence="6 8" id="KW-0408">Iron</keyword>
<feature type="transmembrane region" description="Helical" evidence="8">
    <location>
        <begin position="83"/>
        <end position="105"/>
    </location>
</feature>
<dbReference type="AlphaFoldDB" id="A0A5C6QEB6"/>
<keyword evidence="3 8" id="KW-0349">Heme</keyword>
<keyword evidence="8" id="KW-0479">Metal-binding</keyword>
<evidence type="ECO:0000313" key="10">
    <source>
        <dbReference type="EMBL" id="TWX67199.1"/>
    </source>
</evidence>
<dbReference type="GO" id="GO:0030091">
    <property type="term" value="P:protein repair"/>
    <property type="evidence" value="ECO:0007669"/>
    <property type="project" value="UniProtKB-UniRule"/>
</dbReference>
<evidence type="ECO:0000256" key="5">
    <source>
        <dbReference type="ARBA" id="ARBA00022989"/>
    </source>
</evidence>
<evidence type="ECO:0000256" key="8">
    <source>
        <dbReference type="HAMAP-Rule" id="MF_01207"/>
    </source>
</evidence>
<feature type="domain" description="Ferric oxidoreductase" evidence="9">
    <location>
        <begin position="49"/>
        <end position="160"/>
    </location>
</feature>
<dbReference type="NCBIfam" id="NF003831">
    <property type="entry name" value="PRK05419.1-2"/>
    <property type="match status" value="1"/>
</dbReference>
<reference evidence="10 11" key="1">
    <citation type="submission" date="2019-07" db="EMBL/GenBank/DDBJ databases">
        <title>Genomes of sea-ice associated Colwellia species.</title>
        <authorList>
            <person name="Bowman J.P."/>
        </authorList>
    </citation>
    <scope>NUCLEOTIDE SEQUENCE [LARGE SCALE GENOMIC DNA]</scope>
    <source>
        <strain evidence="10 11">ACAM 459</strain>
    </source>
</reference>
<evidence type="ECO:0000256" key="3">
    <source>
        <dbReference type="ARBA" id="ARBA00022617"/>
    </source>
</evidence>
<feature type="transmembrane region" description="Helical" evidence="8">
    <location>
        <begin position="44"/>
        <end position="62"/>
    </location>
</feature>
<sequence>MVFTTSHKVLLLKVVIHLAAFLPLLNLYYLAFNDQLGADPVQEVIHFTGIGAFNLLLVTLTVSPIAKRFKQGYLLQVRRLLGLYTFSYAFMHLLNFLVFDLQLAWSLFFNEVVKRPYITIGMIAFVLLTALAITSLDRIKRKMGKSWQSLHNYSYFIAILVSVHFYWSVKSEIISPLFYMVLTVALLAFRYKKIKTLILSIFVKNIRSK</sequence>
<comment type="cofactor">
    <cofactor evidence="8">
        <name>heme b</name>
        <dbReference type="ChEBI" id="CHEBI:60344"/>
    </cofactor>
    <text evidence="8">Binds 1 heme b (iron(II)-protoporphyrin IX) group per subunit.</text>
</comment>
<keyword evidence="7 8" id="KW-0472">Membrane</keyword>
<feature type="transmembrane region" description="Helical" evidence="8">
    <location>
        <begin position="117"/>
        <end position="137"/>
    </location>
</feature>
<organism evidence="10 11">
    <name type="scientific">Colwellia demingiae</name>
    <dbReference type="NCBI Taxonomy" id="89401"/>
    <lineage>
        <taxon>Bacteria</taxon>
        <taxon>Pseudomonadati</taxon>
        <taxon>Pseudomonadota</taxon>
        <taxon>Gammaproteobacteria</taxon>
        <taxon>Alteromonadales</taxon>
        <taxon>Colwelliaceae</taxon>
        <taxon>Colwellia</taxon>
    </lineage>
</organism>
<keyword evidence="4 8" id="KW-0812">Transmembrane</keyword>
<dbReference type="PANTHER" id="PTHR36964">
    <property type="entry name" value="PROTEIN-METHIONINE-SULFOXIDE REDUCTASE HEME-BINDING SUBUNIT MSRQ"/>
    <property type="match status" value="1"/>
</dbReference>
<dbReference type="PANTHER" id="PTHR36964:SF1">
    <property type="entry name" value="PROTEIN-METHIONINE-SULFOXIDE REDUCTASE HEME-BINDING SUBUNIT MSRQ"/>
    <property type="match status" value="1"/>
</dbReference>
<dbReference type="InterPro" id="IPR013130">
    <property type="entry name" value="Fe3_Rdtase_TM_dom"/>
</dbReference>
<dbReference type="InterPro" id="IPR022837">
    <property type="entry name" value="MsrQ-like"/>
</dbReference>
<comment type="subunit">
    <text evidence="8">Heterodimer of a catalytic subunit (MsrP) and a heme-binding subunit (MsrQ).</text>
</comment>
<comment type="cofactor">
    <cofactor evidence="8">
        <name>FMN</name>
        <dbReference type="ChEBI" id="CHEBI:58210"/>
    </cofactor>
    <text evidence="8">Binds 1 FMN per subunit.</text>
</comment>
<comment type="function">
    <text evidence="8">Part of the MsrPQ system that repairs oxidized periplasmic proteins containing methionine sulfoxide residues (Met-O), using respiratory chain electrons. Thus protects these proteins from oxidative-stress damage caused by reactive species of oxygen and chlorine generated by the host defense mechanisms. MsrPQ is essential for the maintenance of envelope integrity under bleach stress, rescuing a wide series of structurally unrelated periplasmic proteins from methionine oxidation. MsrQ provides electrons for reduction to the reductase catalytic subunit MsrP, using the quinone pool of the respiratory chain.</text>
</comment>
<dbReference type="HAMAP" id="MF_01207">
    <property type="entry name" value="MsrQ"/>
    <property type="match status" value="1"/>
</dbReference>
<dbReference type="GO" id="GO:0016679">
    <property type="term" value="F:oxidoreductase activity, acting on diphenols and related substances as donors"/>
    <property type="evidence" value="ECO:0007669"/>
    <property type="project" value="TreeGrafter"/>
</dbReference>
<name>A0A5C6QEB6_9GAMM</name>
<comment type="similarity">
    <text evidence="8">Belongs to the MsrQ family.</text>
</comment>
<evidence type="ECO:0000259" key="9">
    <source>
        <dbReference type="Pfam" id="PF01794"/>
    </source>
</evidence>
<keyword evidence="8" id="KW-1003">Cell membrane</keyword>
<dbReference type="GO" id="GO:0009055">
    <property type="term" value="F:electron transfer activity"/>
    <property type="evidence" value="ECO:0007669"/>
    <property type="project" value="UniProtKB-UniRule"/>
</dbReference>
<evidence type="ECO:0000256" key="1">
    <source>
        <dbReference type="ARBA" id="ARBA00004141"/>
    </source>
</evidence>
<dbReference type="OrthoDB" id="9788328at2"/>
<keyword evidence="8" id="KW-0288">FMN</keyword>
<comment type="caution">
    <text evidence="10">The sequence shown here is derived from an EMBL/GenBank/DDBJ whole genome shotgun (WGS) entry which is preliminary data.</text>
</comment>
<keyword evidence="8" id="KW-0249">Electron transport</keyword>
<feature type="transmembrane region" description="Helical" evidence="8">
    <location>
        <begin position="12"/>
        <end position="32"/>
    </location>
</feature>
<keyword evidence="8" id="KW-0285">Flavoprotein</keyword>
<evidence type="ECO:0000256" key="2">
    <source>
        <dbReference type="ARBA" id="ARBA00022448"/>
    </source>
</evidence>
<dbReference type="GO" id="GO:0020037">
    <property type="term" value="F:heme binding"/>
    <property type="evidence" value="ECO:0007669"/>
    <property type="project" value="UniProtKB-UniRule"/>
</dbReference>
<dbReference type="GO" id="GO:0005886">
    <property type="term" value="C:plasma membrane"/>
    <property type="evidence" value="ECO:0007669"/>
    <property type="project" value="UniProtKB-SubCell"/>
</dbReference>
<feature type="transmembrane region" description="Helical" evidence="8">
    <location>
        <begin position="149"/>
        <end position="167"/>
    </location>
</feature>
<keyword evidence="5 8" id="KW-1133">Transmembrane helix</keyword>
<keyword evidence="2 8" id="KW-0813">Transport</keyword>
<proteinExistence type="inferred from homology"/>
<dbReference type="Proteomes" id="UP000321822">
    <property type="component" value="Unassembled WGS sequence"/>
</dbReference>
<dbReference type="Pfam" id="PF01794">
    <property type="entry name" value="Ferric_reduct"/>
    <property type="match status" value="1"/>
</dbReference>
<protein>
    <recommendedName>
        <fullName evidence="8">Protein-methionine-sulfoxide reductase heme-binding subunit MsrQ</fullName>
    </recommendedName>
    <alternativeName>
        <fullName evidence="8">Flavocytochrome MsrQ</fullName>
    </alternativeName>
</protein>
<dbReference type="EMBL" id="VOLT01000006">
    <property type="protein sequence ID" value="TWX67199.1"/>
    <property type="molecule type" value="Genomic_DNA"/>
</dbReference>
<evidence type="ECO:0000256" key="4">
    <source>
        <dbReference type="ARBA" id="ARBA00022692"/>
    </source>
</evidence>
<feature type="transmembrane region" description="Helical" evidence="8">
    <location>
        <begin position="173"/>
        <end position="191"/>
    </location>
</feature>
<evidence type="ECO:0000256" key="6">
    <source>
        <dbReference type="ARBA" id="ARBA00023004"/>
    </source>
</evidence>
<dbReference type="GO" id="GO:0010181">
    <property type="term" value="F:FMN binding"/>
    <property type="evidence" value="ECO:0007669"/>
    <property type="project" value="UniProtKB-UniRule"/>
</dbReference>
<accession>A0A5C6QEB6</accession>
<evidence type="ECO:0000313" key="11">
    <source>
        <dbReference type="Proteomes" id="UP000321822"/>
    </source>
</evidence>
<evidence type="ECO:0000256" key="7">
    <source>
        <dbReference type="ARBA" id="ARBA00023136"/>
    </source>
</evidence>
<comment type="subcellular location">
    <subcellularLocation>
        <location evidence="8">Cell membrane</location>
        <topology evidence="8">Multi-pass membrane protein</topology>
    </subcellularLocation>
    <subcellularLocation>
        <location evidence="1">Membrane</location>
        <topology evidence="1">Multi-pass membrane protein</topology>
    </subcellularLocation>
</comment>
<keyword evidence="11" id="KW-1185">Reference proteome</keyword>
<dbReference type="RefSeq" id="WP_146788612.1">
    <property type="nucleotide sequence ID" value="NZ_VOLT01000006.1"/>
</dbReference>
<gene>
    <name evidence="8 10" type="primary">msrQ</name>
    <name evidence="10" type="ORF">ESZ36_12855</name>
</gene>